<dbReference type="AlphaFoldDB" id="A0A4Q9M5K8"/>
<proteinExistence type="predicted"/>
<feature type="non-terminal residue" evidence="2">
    <location>
        <position position="1"/>
    </location>
</feature>
<gene>
    <name evidence="2" type="ORF">BD311DRAFT_604181</name>
</gene>
<reference evidence="2" key="1">
    <citation type="submission" date="2019-01" db="EMBL/GenBank/DDBJ databases">
        <title>Draft genome sequences of three monokaryotic isolates of the white-rot basidiomycete fungus Dichomitus squalens.</title>
        <authorList>
            <consortium name="DOE Joint Genome Institute"/>
            <person name="Lopez S.C."/>
            <person name="Andreopoulos B."/>
            <person name="Pangilinan J."/>
            <person name="Lipzen A."/>
            <person name="Riley R."/>
            <person name="Ahrendt S."/>
            <person name="Ng V."/>
            <person name="Barry K."/>
            <person name="Daum C."/>
            <person name="Grigoriev I.V."/>
            <person name="Hilden K.S."/>
            <person name="Makela M.R."/>
            <person name="de Vries R.P."/>
        </authorList>
    </citation>
    <scope>NUCLEOTIDE SEQUENCE [LARGE SCALE GENOMIC DNA]</scope>
    <source>
        <strain evidence="2">OM18370.1</strain>
    </source>
</reference>
<evidence type="ECO:0000256" key="1">
    <source>
        <dbReference type="SAM" id="MobiDB-lite"/>
    </source>
</evidence>
<accession>A0A4Q9M5K8</accession>
<dbReference type="OrthoDB" id="508204at2759"/>
<dbReference type="OMA" id="LAGRICR"/>
<dbReference type="EMBL" id="ML143810">
    <property type="protein sequence ID" value="TBU21062.1"/>
    <property type="molecule type" value="Genomic_DNA"/>
</dbReference>
<feature type="non-terminal residue" evidence="2">
    <location>
        <position position="65"/>
    </location>
</feature>
<name>A0A4Q9M5K8_9APHY</name>
<organism evidence="2">
    <name type="scientific">Dichomitus squalens</name>
    <dbReference type="NCBI Taxonomy" id="114155"/>
    <lineage>
        <taxon>Eukaryota</taxon>
        <taxon>Fungi</taxon>
        <taxon>Dikarya</taxon>
        <taxon>Basidiomycota</taxon>
        <taxon>Agaricomycotina</taxon>
        <taxon>Agaricomycetes</taxon>
        <taxon>Polyporales</taxon>
        <taxon>Polyporaceae</taxon>
        <taxon>Dichomitus</taxon>
    </lineage>
</organism>
<sequence length="65" mass="6846">FMSSHRFADPGTGRATLLPVGAITDGHGYRLAGRICREIVAGHPKEVGGSMEKVGRPRAQAKASD</sequence>
<protein>
    <submittedName>
        <fullName evidence="2">Uncharacterized protein</fullName>
    </submittedName>
</protein>
<dbReference type="Proteomes" id="UP000292957">
    <property type="component" value="Unassembled WGS sequence"/>
</dbReference>
<feature type="region of interest" description="Disordered" evidence="1">
    <location>
        <begin position="46"/>
        <end position="65"/>
    </location>
</feature>
<evidence type="ECO:0000313" key="2">
    <source>
        <dbReference type="EMBL" id="TBU21062.1"/>
    </source>
</evidence>